<evidence type="ECO:0000256" key="1">
    <source>
        <dbReference type="ARBA" id="ARBA00008645"/>
    </source>
</evidence>
<dbReference type="InterPro" id="IPR029058">
    <property type="entry name" value="AB_hydrolase_fold"/>
</dbReference>
<dbReference type="EMBL" id="JAUSQM010000001">
    <property type="protein sequence ID" value="MDP9822485.1"/>
    <property type="molecule type" value="Genomic_DNA"/>
</dbReference>
<organism evidence="4 5">
    <name type="scientific">Nocardioides massiliensis</name>
    <dbReference type="NCBI Taxonomy" id="1325935"/>
    <lineage>
        <taxon>Bacteria</taxon>
        <taxon>Bacillati</taxon>
        <taxon>Actinomycetota</taxon>
        <taxon>Actinomycetes</taxon>
        <taxon>Propionibacteriales</taxon>
        <taxon>Nocardioidaceae</taxon>
        <taxon>Nocardioides</taxon>
    </lineage>
</organism>
<gene>
    <name evidence="4" type="ORF">J2S59_002294</name>
</gene>
<dbReference type="Proteomes" id="UP001240447">
    <property type="component" value="Unassembled WGS sequence"/>
</dbReference>
<keyword evidence="4" id="KW-0031">Aminopeptidase</keyword>
<dbReference type="PANTHER" id="PTHR22946">
    <property type="entry name" value="DIENELACTONE HYDROLASE DOMAIN-CONTAINING PROTEIN-RELATED"/>
    <property type="match status" value="1"/>
</dbReference>
<dbReference type="RefSeq" id="WP_068119697.1">
    <property type="nucleotide sequence ID" value="NZ_CCXJ01000205.1"/>
</dbReference>
<comment type="caution">
    <text evidence="4">The sequence shown here is derived from an EMBL/GenBank/DDBJ whole genome shotgun (WGS) entry which is preliminary data.</text>
</comment>
<evidence type="ECO:0000313" key="4">
    <source>
        <dbReference type="EMBL" id="MDP9822485.1"/>
    </source>
</evidence>
<feature type="domain" description="Peptidase S9 prolyl oligopeptidase catalytic" evidence="3">
    <location>
        <begin position="135"/>
        <end position="339"/>
    </location>
</feature>
<keyword evidence="2" id="KW-0378">Hydrolase</keyword>
<sequence>MQNRPARSSRRPLLLILTGLAIAGLVAVLIPGAAPARSAYAFPRYGAHNDVSTPFNVSHIPTLARTRFDGGQLRIRSTLWETPGHRMQEIVYRSAGRQVTGSISVPQGPGPFPVVVMAHGYVDPAVYFSGATLEREQAYLADAGYVVVQTDYRNYGGSFTEPRGRTVRRPRGYAEDLINLVRAVRSARLPYADTSRLALFGRSMGGGVVLNALAARPRLAHAAVLYSPLSASMTDNYRHFVGTRRTHRQLSERIEGAFGTPRTRPRYWRQISSDSYLHRITIPVQIHHGLADAKTLPRWSRRTASRLKAGGAPVDLRFYAGEAHKFSSRWSDFMHSTRTFLDHSLGRV</sequence>
<keyword evidence="5" id="KW-1185">Reference proteome</keyword>
<dbReference type="InterPro" id="IPR006311">
    <property type="entry name" value="TAT_signal"/>
</dbReference>
<evidence type="ECO:0000256" key="2">
    <source>
        <dbReference type="ARBA" id="ARBA00022801"/>
    </source>
</evidence>
<evidence type="ECO:0000313" key="5">
    <source>
        <dbReference type="Proteomes" id="UP001240447"/>
    </source>
</evidence>
<dbReference type="Pfam" id="PF00326">
    <property type="entry name" value="Peptidase_S9"/>
    <property type="match status" value="1"/>
</dbReference>
<dbReference type="PANTHER" id="PTHR22946:SF9">
    <property type="entry name" value="POLYKETIDE TRANSFERASE AF380"/>
    <property type="match status" value="1"/>
</dbReference>
<protein>
    <submittedName>
        <fullName evidence="4">Dipeptidyl aminopeptidase/acylaminoacyl peptidase</fullName>
    </submittedName>
</protein>
<name>A0ABT9NRP4_9ACTN</name>
<evidence type="ECO:0000259" key="3">
    <source>
        <dbReference type="Pfam" id="PF00326"/>
    </source>
</evidence>
<proteinExistence type="inferred from homology"/>
<dbReference type="InterPro" id="IPR001375">
    <property type="entry name" value="Peptidase_S9_cat"/>
</dbReference>
<comment type="similarity">
    <text evidence="1">Belongs to the AB hydrolase superfamily.</text>
</comment>
<dbReference type="PROSITE" id="PS51318">
    <property type="entry name" value="TAT"/>
    <property type="match status" value="1"/>
</dbReference>
<dbReference type="GO" id="GO:0004177">
    <property type="term" value="F:aminopeptidase activity"/>
    <property type="evidence" value="ECO:0007669"/>
    <property type="project" value="UniProtKB-KW"/>
</dbReference>
<dbReference type="InterPro" id="IPR050261">
    <property type="entry name" value="FrsA_esterase"/>
</dbReference>
<keyword evidence="4" id="KW-0645">Protease</keyword>
<dbReference type="Gene3D" id="3.40.50.1820">
    <property type="entry name" value="alpha/beta hydrolase"/>
    <property type="match status" value="1"/>
</dbReference>
<dbReference type="SUPFAM" id="SSF53474">
    <property type="entry name" value="alpha/beta-Hydrolases"/>
    <property type="match status" value="1"/>
</dbReference>
<reference evidence="4 5" key="1">
    <citation type="submission" date="2023-07" db="EMBL/GenBank/DDBJ databases">
        <title>Sequencing the genomes of 1000 actinobacteria strains.</title>
        <authorList>
            <person name="Klenk H.-P."/>
        </authorList>
    </citation>
    <scope>NUCLEOTIDE SEQUENCE [LARGE SCALE GENOMIC DNA]</scope>
    <source>
        <strain evidence="4 5">GD13</strain>
    </source>
</reference>
<accession>A0ABT9NRP4</accession>